<feature type="compositionally biased region" description="Polar residues" evidence="2">
    <location>
        <begin position="24"/>
        <end position="37"/>
    </location>
</feature>
<keyword evidence="5" id="KW-1185">Reference proteome</keyword>
<dbReference type="OrthoDB" id="5803771at2759"/>
<evidence type="ECO:0000313" key="5">
    <source>
        <dbReference type="Proteomes" id="UP001152799"/>
    </source>
</evidence>
<protein>
    <recommendedName>
        <fullName evidence="3">BESS domain-containing protein</fullName>
    </recommendedName>
</protein>
<evidence type="ECO:0000256" key="1">
    <source>
        <dbReference type="PROSITE-ProRule" id="PRU00371"/>
    </source>
</evidence>
<gene>
    <name evidence="4" type="ORF">CEUTPL_LOCUS784</name>
</gene>
<dbReference type="Pfam" id="PF02944">
    <property type="entry name" value="BESS"/>
    <property type="match status" value="1"/>
</dbReference>
<dbReference type="Proteomes" id="UP001152799">
    <property type="component" value="Chromosome 1"/>
</dbReference>
<dbReference type="GO" id="GO:0005634">
    <property type="term" value="C:nucleus"/>
    <property type="evidence" value="ECO:0007669"/>
    <property type="project" value="UniProtKB-SubCell"/>
</dbReference>
<dbReference type="GO" id="GO:0003677">
    <property type="term" value="F:DNA binding"/>
    <property type="evidence" value="ECO:0007669"/>
    <property type="project" value="InterPro"/>
</dbReference>
<name>A0A9N9MBA9_9CUCU</name>
<organism evidence="4 5">
    <name type="scientific">Ceutorhynchus assimilis</name>
    <name type="common">cabbage seed weevil</name>
    <dbReference type="NCBI Taxonomy" id="467358"/>
    <lineage>
        <taxon>Eukaryota</taxon>
        <taxon>Metazoa</taxon>
        <taxon>Ecdysozoa</taxon>
        <taxon>Arthropoda</taxon>
        <taxon>Hexapoda</taxon>
        <taxon>Insecta</taxon>
        <taxon>Pterygota</taxon>
        <taxon>Neoptera</taxon>
        <taxon>Endopterygota</taxon>
        <taxon>Coleoptera</taxon>
        <taxon>Polyphaga</taxon>
        <taxon>Cucujiformia</taxon>
        <taxon>Curculionidae</taxon>
        <taxon>Ceutorhynchinae</taxon>
        <taxon>Ceutorhynchus</taxon>
    </lineage>
</organism>
<feature type="region of interest" description="Disordered" evidence="2">
    <location>
        <begin position="1"/>
        <end position="60"/>
    </location>
</feature>
<feature type="compositionally biased region" description="Basic and acidic residues" evidence="2">
    <location>
        <begin position="38"/>
        <end position="55"/>
    </location>
</feature>
<proteinExistence type="predicted"/>
<dbReference type="EMBL" id="OU892277">
    <property type="protein sequence ID" value="CAG9760048.1"/>
    <property type="molecule type" value="Genomic_DNA"/>
</dbReference>
<dbReference type="AlphaFoldDB" id="A0A9N9MBA9"/>
<keyword evidence="1" id="KW-0539">Nucleus</keyword>
<comment type="subcellular location">
    <subcellularLocation>
        <location evidence="1">Nucleus</location>
    </subcellularLocation>
</comment>
<reference evidence="4" key="1">
    <citation type="submission" date="2022-01" db="EMBL/GenBank/DDBJ databases">
        <authorList>
            <person name="King R."/>
        </authorList>
    </citation>
    <scope>NUCLEOTIDE SEQUENCE</scope>
</reference>
<dbReference type="PROSITE" id="PS51031">
    <property type="entry name" value="BESS"/>
    <property type="match status" value="1"/>
</dbReference>
<evidence type="ECO:0000313" key="4">
    <source>
        <dbReference type="EMBL" id="CAG9760048.1"/>
    </source>
</evidence>
<dbReference type="InterPro" id="IPR004210">
    <property type="entry name" value="BESS_motif"/>
</dbReference>
<evidence type="ECO:0000256" key="2">
    <source>
        <dbReference type="SAM" id="MobiDB-lite"/>
    </source>
</evidence>
<sequence>MEERDNTDTDYDVSTQDTELDSDTLANDNSIHAPSSSKTEHLEAENKKHSSETINKHKTAIKRKLDSGSCNEEKLKIERQKVQYLQEKANRRSREVEKDDNSSFFKSLLPHVRKIPPNKILSFRGRIQQMVDEYAYGHGPMYHGPYVTTPQISPYSGIAEGSAYSSSSSSLYSASAPSTYGHVLYNTTTQENTSLAEPESPQDLLSI</sequence>
<evidence type="ECO:0000259" key="3">
    <source>
        <dbReference type="PROSITE" id="PS51031"/>
    </source>
</evidence>
<accession>A0A9N9MBA9</accession>
<feature type="domain" description="BESS" evidence="3">
    <location>
        <begin position="98"/>
        <end position="137"/>
    </location>
</feature>